<comment type="caution">
    <text evidence="2">The sequence shown here is derived from an EMBL/GenBank/DDBJ whole genome shotgun (WGS) entry which is preliminary data.</text>
</comment>
<dbReference type="Proteomes" id="UP001143349">
    <property type="component" value="Unassembled WGS sequence"/>
</dbReference>
<evidence type="ECO:0000313" key="3">
    <source>
        <dbReference type="Proteomes" id="UP001143349"/>
    </source>
</evidence>
<dbReference type="GO" id="GO:0070492">
    <property type="term" value="F:oligosaccharide binding"/>
    <property type="evidence" value="ECO:0007669"/>
    <property type="project" value="TreeGrafter"/>
</dbReference>
<feature type="domain" description="H-type lectin" evidence="1">
    <location>
        <begin position="12"/>
        <end position="77"/>
    </location>
</feature>
<gene>
    <name evidence="2" type="ORF">GCM10017635_23340</name>
</gene>
<dbReference type="Gene3D" id="2.60.40.2080">
    <property type="match status" value="1"/>
</dbReference>
<dbReference type="GO" id="GO:0009986">
    <property type="term" value="C:cell surface"/>
    <property type="evidence" value="ECO:0007669"/>
    <property type="project" value="TreeGrafter"/>
</dbReference>
<keyword evidence="3" id="KW-1185">Reference proteome</keyword>
<dbReference type="AlphaFoldDB" id="A0AAD3P0Y6"/>
<proteinExistence type="predicted"/>
<dbReference type="GO" id="GO:0030247">
    <property type="term" value="F:polysaccharide binding"/>
    <property type="evidence" value="ECO:0007669"/>
    <property type="project" value="TreeGrafter"/>
</dbReference>
<dbReference type="SUPFAM" id="SSF141086">
    <property type="entry name" value="Agglutinin HPA-like"/>
    <property type="match status" value="1"/>
</dbReference>
<evidence type="ECO:0000259" key="1">
    <source>
        <dbReference type="Pfam" id="PF09458"/>
    </source>
</evidence>
<dbReference type="GO" id="GO:0098609">
    <property type="term" value="P:cell-cell adhesion"/>
    <property type="evidence" value="ECO:0007669"/>
    <property type="project" value="TreeGrafter"/>
</dbReference>
<dbReference type="PANTHER" id="PTHR46938">
    <property type="entry name" value="DISCOIDIN-1 SUBUNIT A-RELATED-RELATED"/>
    <property type="match status" value="1"/>
</dbReference>
<accession>A0AAD3P0Y6</accession>
<organism evidence="2 3">
    <name type="scientific">Paracoccus kondratievae</name>
    <dbReference type="NCBI Taxonomy" id="135740"/>
    <lineage>
        <taxon>Bacteria</taxon>
        <taxon>Pseudomonadati</taxon>
        <taxon>Pseudomonadota</taxon>
        <taxon>Alphaproteobacteria</taxon>
        <taxon>Rhodobacterales</taxon>
        <taxon>Paracoccaceae</taxon>
        <taxon>Paracoccus</taxon>
    </lineage>
</organism>
<name>A0AAD3P0Y6_9RHOB</name>
<dbReference type="GO" id="GO:0045335">
    <property type="term" value="C:phagocytic vesicle"/>
    <property type="evidence" value="ECO:0007669"/>
    <property type="project" value="TreeGrafter"/>
</dbReference>
<evidence type="ECO:0000313" key="2">
    <source>
        <dbReference type="EMBL" id="GLK64863.1"/>
    </source>
</evidence>
<dbReference type="EMBL" id="BSFH01000030">
    <property type="protein sequence ID" value="GLK64863.1"/>
    <property type="molecule type" value="Genomic_DNA"/>
</dbReference>
<sequence>MWTGEGPRVEAQQVQFDEPFIEPPVVHVSLTMWDIDCGANQRADIRAANVTETGFELQFRTWGDTRVARVRASWMAIGPLRHHDDWEVG</sequence>
<dbReference type="Pfam" id="PF09458">
    <property type="entry name" value="H_lectin"/>
    <property type="match status" value="1"/>
</dbReference>
<reference evidence="2" key="2">
    <citation type="submission" date="2023-01" db="EMBL/GenBank/DDBJ databases">
        <authorList>
            <person name="Sun Q."/>
            <person name="Evtushenko L."/>
        </authorList>
    </citation>
    <scope>NUCLEOTIDE SEQUENCE</scope>
    <source>
        <strain evidence="2">VKM B-2222</strain>
    </source>
</reference>
<reference evidence="2" key="1">
    <citation type="journal article" date="2014" name="Int. J. Syst. Evol. Microbiol.">
        <title>Complete genome sequence of Corynebacterium casei LMG S-19264T (=DSM 44701T), isolated from a smear-ripened cheese.</title>
        <authorList>
            <consortium name="US DOE Joint Genome Institute (JGI-PGF)"/>
            <person name="Walter F."/>
            <person name="Albersmeier A."/>
            <person name="Kalinowski J."/>
            <person name="Ruckert C."/>
        </authorList>
    </citation>
    <scope>NUCLEOTIDE SEQUENCE</scope>
    <source>
        <strain evidence="2">VKM B-2222</strain>
    </source>
</reference>
<protein>
    <recommendedName>
        <fullName evidence="1">H-type lectin domain-containing protein</fullName>
    </recommendedName>
</protein>
<dbReference type="InterPro" id="IPR052487">
    <property type="entry name" value="Galactose-binding_lectin"/>
</dbReference>
<dbReference type="InterPro" id="IPR019019">
    <property type="entry name" value="H-type_lectin_domain"/>
</dbReference>
<dbReference type="InterPro" id="IPR037221">
    <property type="entry name" value="H-type_lectin_dom_sf"/>
</dbReference>
<dbReference type="GO" id="GO:0098636">
    <property type="term" value="C:protein complex involved in cell adhesion"/>
    <property type="evidence" value="ECO:0007669"/>
    <property type="project" value="TreeGrafter"/>
</dbReference>
<dbReference type="GO" id="GO:0046871">
    <property type="term" value="F:N-acetylgalactosamine binding"/>
    <property type="evidence" value="ECO:0007669"/>
    <property type="project" value="TreeGrafter"/>
</dbReference>